<dbReference type="InterPro" id="IPR036979">
    <property type="entry name" value="CM_dom_sf"/>
</dbReference>
<dbReference type="GO" id="GO:0009697">
    <property type="term" value="P:salicylic acid biosynthetic process"/>
    <property type="evidence" value="ECO:0007669"/>
    <property type="project" value="TreeGrafter"/>
</dbReference>
<comment type="caution">
    <text evidence="3">The sequence shown here is derived from an EMBL/GenBank/DDBJ whole genome shotgun (WGS) entry which is preliminary data.</text>
</comment>
<evidence type="ECO:0000259" key="2">
    <source>
        <dbReference type="PROSITE" id="PS51168"/>
    </source>
</evidence>
<evidence type="ECO:0000313" key="4">
    <source>
        <dbReference type="Proteomes" id="UP000014136"/>
    </source>
</evidence>
<keyword evidence="4" id="KW-1185">Reference proteome</keyword>
<name>S0NF52_9ENTE</name>
<gene>
    <name evidence="3" type="ORF">OMQ_00215</name>
</gene>
<dbReference type="PATRIC" id="fig|1139996.3.peg.204"/>
<dbReference type="SMART" id="SM00830">
    <property type="entry name" value="CM_2"/>
    <property type="match status" value="1"/>
</dbReference>
<dbReference type="EMBL" id="AHYT01000001">
    <property type="protein sequence ID" value="EOT30511.1"/>
    <property type="molecule type" value="Genomic_DNA"/>
</dbReference>
<dbReference type="STRING" id="41997.RV16_GL000403"/>
<dbReference type="OrthoDB" id="3233357at2"/>
<dbReference type="PANTHER" id="PTHR38041:SF1">
    <property type="entry name" value="CHORISMATE MUTASE"/>
    <property type="match status" value="1"/>
</dbReference>
<dbReference type="InterPro" id="IPR002701">
    <property type="entry name" value="CM_II_prokaryot"/>
</dbReference>
<reference evidence="3 4" key="1">
    <citation type="submission" date="2013-03" db="EMBL/GenBank/DDBJ databases">
        <title>The Genome Sequence of Enterococcus saccharolyticus ATCC_43076 (Illumina only assembly).</title>
        <authorList>
            <consortium name="The Broad Institute Genomics Platform"/>
            <consortium name="The Broad Institute Genome Sequencing Center for Infectious Disease"/>
            <person name="Earl A."/>
            <person name="Russ C."/>
            <person name="Gilmore M."/>
            <person name="Surin D."/>
            <person name="Walker B."/>
            <person name="Young S."/>
            <person name="Zeng Q."/>
            <person name="Gargeya S."/>
            <person name="Fitzgerald M."/>
            <person name="Haas B."/>
            <person name="Abouelleil A."/>
            <person name="Allen A.W."/>
            <person name="Alvarado L."/>
            <person name="Arachchi H.M."/>
            <person name="Berlin A.M."/>
            <person name="Chapman S.B."/>
            <person name="Gainer-Dewar J."/>
            <person name="Goldberg J."/>
            <person name="Griggs A."/>
            <person name="Gujja S."/>
            <person name="Hansen M."/>
            <person name="Howarth C."/>
            <person name="Imamovic A."/>
            <person name="Ireland A."/>
            <person name="Larimer J."/>
            <person name="McCowan C."/>
            <person name="Murphy C."/>
            <person name="Pearson M."/>
            <person name="Poon T.W."/>
            <person name="Priest M."/>
            <person name="Roberts A."/>
            <person name="Saif S."/>
            <person name="Shea T."/>
            <person name="Sisk P."/>
            <person name="Sykes S."/>
            <person name="Wortman J."/>
            <person name="Nusbaum C."/>
            <person name="Birren B."/>
        </authorList>
    </citation>
    <scope>NUCLEOTIDE SEQUENCE [LARGE SCALE GENOMIC DNA]</scope>
    <source>
        <strain evidence="3 4">ATCC 43076</strain>
    </source>
</reference>
<dbReference type="InterPro" id="IPR051331">
    <property type="entry name" value="Chorismate_mutase-related"/>
</dbReference>
<dbReference type="eggNOG" id="COG1605">
    <property type="taxonomic scope" value="Bacteria"/>
</dbReference>
<dbReference type="SUPFAM" id="SSF48600">
    <property type="entry name" value="Chorismate mutase II"/>
    <property type="match status" value="1"/>
</dbReference>
<protein>
    <recommendedName>
        <fullName evidence="2">Chorismate mutase domain-containing protein</fullName>
    </recommendedName>
</protein>
<dbReference type="GO" id="GO:0004106">
    <property type="term" value="F:chorismate mutase activity"/>
    <property type="evidence" value="ECO:0007669"/>
    <property type="project" value="InterPro"/>
</dbReference>
<sequence>MTAQNLEELRHEIDALDTQLVQLLAKRQACVMQAARFKKDTQGVKDHARVEAVIQKVREKAITYEVNPDLVEHLYREMIGSFITMELAEFSEQKDT</sequence>
<accession>S0NF52</accession>
<dbReference type="PROSITE" id="PS51168">
    <property type="entry name" value="CHORISMATE_MUT_2"/>
    <property type="match status" value="1"/>
</dbReference>
<dbReference type="AlphaFoldDB" id="S0NF52"/>
<dbReference type="Pfam" id="PF01817">
    <property type="entry name" value="CM_2"/>
    <property type="match status" value="1"/>
</dbReference>
<proteinExistence type="predicted"/>
<organism evidence="3 4">
    <name type="scientific">Enterococcus saccharolyticus subsp. saccharolyticus ATCC 43076</name>
    <dbReference type="NCBI Taxonomy" id="1139996"/>
    <lineage>
        <taxon>Bacteria</taxon>
        <taxon>Bacillati</taxon>
        <taxon>Bacillota</taxon>
        <taxon>Bacilli</taxon>
        <taxon>Lactobacillales</taxon>
        <taxon>Enterococcaceae</taxon>
        <taxon>Enterococcus</taxon>
    </lineage>
</organism>
<dbReference type="Gene3D" id="1.20.59.10">
    <property type="entry name" value="Chorismate mutase"/>
    <property type="match status" value="1"/>
</dbReference>
<dbReference type="InterPro" id="IPR036263">
    <property type="entry name" value="Chorismate_II_sf"/>
</dbReference>
<feature type="domain" description="Chorismate mutase" evidence="2">
    <location>
        <begin position="1"/>
        <end position="90"/>
    </location>
</feature>
<dbReference type="PANTHER" id="PTHR38041">
    <property type="entry name" value="CHORISMATE MUTASE"/>
    <property type="match status" value="1"/>
</dbReference>
<dbReference type="Proteomes" id="UP000014136">
    <property type="component" value="Unassembled WGS sequence"/>
</dbReference>
<evidence type="ECO:0000313" key="3">
    <source>
        <dbReference type="EMBL" id="EOT30511.1"/>
    </source>
</evidence>
<keyword evidence="1" id="KW-0413">Isomerase</keyword>
<dbReference type="GO" id="GO:0046417">
    <property type="term" value="P:chorismate metabolic process"/>
    <property type="evidence" value="ECO:0007669"/>
    <property type="project" value="InterPro"/>
</dbReference>
<evidence type="ECO:0000256" key="1">
    <source>
        <dbReference type="ARBA" id="ARBA00023235"/>
    </source>
</evidence>
<dbReference type="RefSeq" id="WP_016174026.1">
    <property type="nucleotide sequence ID" value="NZ_KE136389.1"/>
</dbReference>
<dbReference type="HOGENOM" id="CLU_131518_2_2_9"/>